<evidence type="ECO:0000256" key="1">
    <source>
        <dbReference type="ARBA" id="ARBA00061469"/>
    </source>
</evidence>
<comment type="caution">
    <text evidence="3">The sequence shown here is derived from an EMBL/GenBank/DDBJ whole genome shotgun (WGS) entry which is preliminary data.</text>
</comment>
<reference evidence="3" key="1">
    <citation type="journal article" date="2023" name="PhytoFront">
        <title>Draft Genome Resources of Seven Strains of Tilletia horrida, Causal Agent of Kernel Smut of Rice.</title>
        <authorList>
            <person name="Khanal S."/>
            <person name="Antony Babu S."/>
            <person name="Zhou X.G."/>
        </authorList>
    </citation>
    <scope>NUCLEOTIDE SEQUENCE</scope>
    <source>
        <strain evidence="3">TX6</strain>
    </source>
</reference>
<dbReference type="PANTHER" id="PTHR14534:SF3">
    <property type="entry name" value="GID COMPLEX SUBUNIT 4 HOMOLOG"/>
    <property type="match status" value="1"/>
</dbReference>
<evidence type="ECO:0008006" key="5">
    <source>
        <dbReference type="Google" id="ProtNLM"/>
    </source>
</evidence>
<feature type="region of interest" description="Disordered" evidence="2">
    <location>
        <begin position="838"/>
        <end position="870"/>
    </location>
</feature>
<protein>
    <recommendedName>
        <fullName evidence="5">Vacuolar import and degradation protein</fullName>
    </recommendedName>
</protein>
<feature type="region of interest" description="Disordered" evidence="2">
    <location>
        <begin position="753"/>
        <end position="778"/>
    </location>
</feature>
<name>A0AAN6GSC8_9BASI</name>
<feature type="compositionally biased region" description="Low complexity" evidence="2">
    <location>
        <begin position="587"/>
        <end position="603"/>
    </location>
</feature>
<feature type="compositionally biased region" description="Low complexity" evidence="2">
    <location>
        <begin position="703"/>
        <end position="728"/>
    </location>
</feature>
<feature type="compositionally biased region" description="Polar residues" evidence="2">
    <location>
        <begin position="71"/>
        <end position="81"/>
    </location>
</feature>
<evidence type="ECO:0000256" key="2">
    <source>
        <dbReference type="SAM" id="MobiDB-lite"/>
    </source>
</evidence>
<gene>
    <name evidence="3" type="ORF">OC846_001686</name>
</gene>
<organism evidence="3 4">
    <name type="scientific">Tilletia horrida</name>
    <dbReference type="NCBI Taxonomy" id="155126"/>
    <lineage>
        <taxon>Eukaryota</taxon>
        <taxon>Fungi</taxon>
        <taxon>Dikarya</taxon>
        <taxon>Basidiomycota</taxon>
        <taxon>Ustilaginomycotina</taxon>
        <taxon>Exobasidiomycetes</taxon>
        <taxon>Tilletiales</taxon>
        <taxon>Tilletiaceae</taxon>
        <taxon>Tilletia</taxon>
    </lineage>
</organism>
<dbReference type="GO" id="GO:0005773">
    <property type="term" value="C:vacuole"/>
    <property type="evidence" value="ECO:0007669"/>
    <property type="project" value="GOC"/>
</dbReference>
<dbReference type="GO" id="GO:0034657">
    <property type="term" value="C:GID complex"/>
    <property type="evidence" value="ECO:0007669"/>
    <property type="project" value="TreeGrafter"/>
</dbReference>
<dbReference type="GO" id="GO:0007039">
    <property type="term" value="P:protein catabolic process in the vacuole"/>
    <property type="evidence" value="ECO:0007669"/>
    <property type="project" value="TreeGrafter"/>
</dbReference>
<feature type="compositionally biased region" description="Low complexity" evidence="2">
    <location>
        <begin position="37"/>
        <end position="54"/>
    </location>
</feature>
<keyword evidence="4" id="KW-1185">Reference proteome</keyword>
<proteinExistence type="inferred from homology"/>
<dbReference type="EMBL" id="JAPDMZ010000026">
    <property type="protein sequence ID" value="KAK0555526.1"/>
    <property type="molecule type" value="Genomic_DNA"/>
</dbReference>
<dbReference type="AlphaFoldDB" id="A0AAN6GSC8"/>
<feature type="region of interest" description="Disordered" evidence="2">
    <location>
        <begin position="1"/>
        <end position="22"/>
    </location>
</feature>
<feature type="region of interest" description="Disordered" evidence="2">
    <location>
        <begin position="36"/>
        <end position="81"/>
    </location>
</feature>
<feature type="region of interest" description="Disordered" evidence="2">
    <location>
        <begin position="587"/>
        <end position="606"/>
    </location>
</feature>
<feature type="region of interest" description="Disordered" evidence="2">
    <location>
        <begin position="697"/>
        <end position="728"/>
    </location>
</feature>
<dbReference type="GO" id="GO:0043161">
    <property type="term" value="P:proteasome-mediated ubiquitin-dependent protein catabolic process"/>
    <property type="evidence" value="ECO:0007669"/>
    <property type="project" value="TreeGrafter"/>
</dbReference>
<dbReference type="Pfam" id="PF09783">
    <property type="entry name" value="Vac_ImportDeg"/>
    <property type="match status" value="1"/>
</dbReference>
<dbReference type="InterPro" id="IPR018618">
    <property type="entry name" value="GID4/10-like"/>
</dbReference>
<evidence type="ECO:0000313" key="4">
    <source>
        <dbReference type="Proteomes" id="UP001176517"/>
    </source>
</evidence>
<dbReference type="GO" id="GO:0006623">
    <property type="term" value="P:protein targeting to vacuole"/>
    <property type="evidence" value="ECO:0007669"/>
    <property type="project" value="TreeGrafter"/>
</dbReference>
<dbReference type="GO" id="GO:0045721">
    <property type="term" value="P:negative regulation of gluconeogenesis"/>
    <property type="evidence" value="ECO:0007669"/>
    <property type="project" value="TreeGrafter"/>
</dbReference>
<dbReference type="Proteomes" id="UP001176517">
    <property type="component" value="Unassembled WGS sequence"/>
</dbReference>
<comment type="similarity">
    <text evidence="1">Belongs to the GID4/VID24 family.</text>
</comment>
<evidence type="ECO:0000313" key="3">
    <source>
        <dbReference type="EMBL" id="KAK0555526.1"/>
    </source>
</evidence>
<feature type="compositionally biased region" description="Acidic residues" evidence="2">
    <location>
        <begin position="753"/>
        <end position="764"/>
    </location>
</feature>
<sequence>MAPGPSMASPPTATSSASPSPSIKCCPTCNMPLPAITTDSSSSSSTPDTQLPSTHDSATVDRLLPDDADQETGSQCQSCQDTLQASPADIAHQAGPSISTLTADPQNDSGHLFNVHTCAATSEPSPSLSPPYSSSGDAVADSSMSINIVGDPHSGSAVAAGTEPHTLPLSPPASVRAVPLVNLPSSTTACSADTVLDNDAPTAMSIDQQPDQPAPDPTPNFGPHLMTRPRISIATQAPLERVVSQHPIEFSVSAGAASLAAYHLSSRLANSSDTHDSLTFGKHTGGSTPNSGTHLMSALSRPYKMCNFDADQQMREQVHTESSHAAFFDPGRPDPLRDSTYLRRYPTSRGCLHAGARFEGTQTSDRSSYDVTVIFTHVDLEASQLCGTINIRGLTEDWPELITFFDAEIIGSKHSFLTGKWGASETQDAKHWGRFAPFRPLRKYLDRPDLRFDHNNKPFVFMRWKERFLVPDHRVKNVTGASYDGFYYVCLALDPEGADPVIPLPAQEATGSSRVGGMQSTYRYPTASNRTNAPRATVPQLADVIMNSATGRIPADYNPSWNPSPSYLSSMMASIRRFDAAARGASGTTATTGAAPNATPIAPVSTTDGAANEASYVASGPTVSTPVVGTDELGIGGFGRNLALANSLEQARNSLSATAAALVPTLPQPRNSTQTNGASTPNYPTSLRHLMTDPAQFRRPSESQATASRTAAATTNSASIQHRTTATTVPTGRTFTSRTMSENGAWVEVTEMEVEAETENEAEEDRTLPSSTTDAPPTEAVCDVPVQSAPLISQRSEARSAGPNQSVAVDVVPTPAASNGTLRANSRGLLDATVAQASNRRMQSSSLNEAEEASERTTQLSAEKKRTGAEFRPRVKEPVVGRCVGYYFSEQSEPFQQISLRYVPERPMGSFELR</sequence>
<dbReference type="PANTHER" id="PTHR14534">
    <property type="entry name" value="VACUOLAR IMPORT AND DEGRADATION PROTEIN 24"/>
    <property type="match status" value="1"/>
</dbReference>
<accession>A0AAN6GSC8</accession>